<dbReference type="EMBL" id="VJMF01000082">
    <property type="protein sequence ID" value="TRL28504.1"/>
    <property type="molecule type" value="Genomic_DNA"/>
</dbReference>
<keyword evidence="6" id="KW-0238">DNA-binding</keyword>
<evidence type="ECO:0000256" key="4">
    <source>
        <dbReference type="ARBA" id="ARBA00022801"/>
    </source>
</evidence>
<dbReference type="PANTHER" id="PTHR13604:SF0">
    <property type="entry name" value="ABASIC SITE PROCESSING PROTEIN HMCES"/>
    <property type="match status" value="1"/>
</dbReference>
<keyword evidence="5" id="KW-0190">Covalent protein-DNA linkage</keyword>
<accession>A0A549SFU5</accession>
<dbReference type="InterPro" id="IPR036590">
    <property type="entry name" value="SRAP-like"/>
</dbReference>
<protein>
    <recommendedName>
        <fullName evidence="8">Abasic site processing protein</fullName>
        <ecNumber evidence="8">3.4.-.-</ecNumber>
    </recommendedName>
</protein>
<name>A0A549SFU5_METSR</name>
<evidence type="ECO:0000256" key="1">
    <source>
        <dbReference type="ARBA" id="ARBA00008136"/>
    </source>
</evidence>
<evidence type="ECO:0000313" key="11">
    <source>
        <dbReference type="Proteomes" id="UP000316781"/>
    </source>
</evidence>
<keyword evidence="3" id="KW-0227">DNA damage</keyword>
<evidence type="ECO:0000256" key="6">
    <source>
        <dbReference type="ARBA" id="ARBA00023125"/>
    </source>
</evidence>
<dbReference type="AlphaFoldDB" id="A0A549SFU5"/>
<keyword evidence="2 8" id="KW-0645">Protease</keyword>
<sequence>MPVHITEWTGKAGAKVPHYFSSPAGEPLAFAGLWESWRDPETTEALLSATIVVGAANEWMSQFHDRMPVMLAPSDFDAWLTGAEPGTLLRPPPTDALREWVVSNQVNRSGAGDDDASLTAPIADEIDA</sequence>
<evidence type="ECO:0000256" key="9">
    <source>
        <dbReference type="SAM" id="MobiDB-lite"/>
    </source>
</evidence>
<dbReference type="EC" id="3.4.-.-" evidence="8"/>
<evidence type="ECO:0000256" key="2">
    <source>
        <dbReference type="ARBA" id="ARBA00022670"/>
    </source>
</evidence>
<organism evidence="10 11">
    <name type="scientific">Methylosinus sporium</name>
    <dbReference type="NCBI Taxonomy" id="428"/>
    <lineage>
        <taxon>Bacteria</taxon>
        <taxon>Pseudomonadati</taxon>
        <taxon>Pseudomonadota</taxon>
        <taxon>Alphaproteobacteria</taxon>
        <taxon>Hyphomicrobiales</taxon>
        <taxon>Methylocystaceae</taxon>
        <taxon>Methylosinus</taxon>
    </lineage>
</organism>
<keyword evidence="7" id="KW-0456">Lyase</keyword>
<dbReference type="SUPFAM" id="SSF143081">
    <property type="entry name" value="BB1717-like"/>
    <property type="match status" value="1"/>
</dbReference>
<dbReference type="GO" id="GO:0016829">
    <property type="term" value="F:lyase activity"/>
    <property type="evidence" value="ECO:0007669"/>
    <property type="project" value="UniProtKB-KW"/>
</dbReference>
<proteinExistence type="inferred from homology"/>
<comment type="similarity">
    <text evidence="1 8">Belongs to the SOS response-associated peptidase family.</text>
</comment>
<gene>
    <name evidence="10" type="ORF">FM996_18415</name>
</gene>
<dbReference type="GO" id="GO:0106300">
    <property type="term" value="P:protein-DNA covalent cross-linking repair"/>
    <property type="evidence" value="ECO:0007669"/>
    <property type="project" value="InterPro"/>
</dbReference>
<dbReference type="GO" id="GO:0003697">
    <property type="term" value="F:single-stranded DNA binding"/>
    <property type="evidence" value="ECO:0007669"/>
    <property type="project" value="InterPro"/>
</dbReference>
<evidence type="ECO:0000256" key="3">
    <source>
        <dbReference type="ARBA" id="ARBA00022763"/>
    </source>
</evidence>
<dbReference type="GO" id="GO:0006508">
    <property type="term" value="P:proteolysis"/>
    <property type="evidence" value="ECO:0007669"/>
    <property type="project" value="UniProtKB-KW"/>
</dbReference>
<reference evidence="10 11" key="1">
    <citation type="submission" date="2019-07" db="EMBL/GenBank/DDBJ databases">
        <title>Ln-dependent methylotrophs.</title>
        <authorList>
            <person name="Tani A."/>
        </authorList>
    </citation>
    <scope>NUCLEOTIDE SEQUENCE [LARGE SCALE GENOMIC DNA]</scope>
    <source>
        <strain evidence="10 11">SM89A</strain>
    </source>
</reference>
<evidence type="ECO:0000256" key="5">
    <source>
        <dbReference type="ARBA" id="ARBA00023124"/>
    </source>
</evidence>
<keyword evidence="4 8" id="KW-0378">Hydrolase</keyword>
<evidence type="ECO:0000256" key="8">
    <source>
        <dbReference type="RuleBase" id="RU364100"/>
    </source>
</evidence>
<dbReference type="RefSeq" id="WP_142864231.1">
    <property type="nucleotide sequence ID" value="NZ_VJMF01000082.1"/>
</dbReference>
<evidence type="ECO:0000256" key="7">
    <source>
        <dbReference type="ARBA" id="ARBA00023239"/>
    </source>
</evidence>
<dbReference type="Gene3D" id="3.90.1680.10">
    <property type="entry name" value="SOS response associated peptidase-like"/>
    <property type="match status" value="1"/>
</dbReference>
<dbReference type="Pfam" id="PF02586">
    <property type="entry name" value="SRAP"/>
    <property type="match status" value="1"/>
</dbReference>
<comment type="caution">
    <text evidence="10">The sequence shown here is derived from an EMBL/GenBank/DDBJ whole genome shotgun (WGS) entry which is preliminary data.</text>
</comment>
<dbReference type="GO" id="GO:0008233">
    <property type="term" value="F:peptidase activity"/>
    <property type="evidence" value="ECO:0007669"/>
    <property type="project" value="UniProtKB-KW"/>
</dbReference>
<dbReference type="Proteomes" id="UP000316781">
    <property type="component" value="Unassembled WGS sequence"/>
</dbReference>
<evidence type="ECO:0000313" key="10">
    <source>
        <dbReference type="EMBL" id="TRL28504.1"/>
    </source>
</evidence>
<feature type="region of interest" description="Disordered" evidence="9">
    <location>
        <begin position="107"/>
        <end position="128"/>
    </location>
</feature>
<dbReference type="PANTHER" id="PTHR13604">
    <property type="entry name" value="DC12-RELATED"/>
    <property type="match status" value="1"/>
</dbReference>
<dbReference type="InterPro" id="IPR003738">
    <property type="entry name" value="SRAP"/>
</dbReference>